<evidence type="ECO:0000313" key="4">
    <source>
        <dbReference type="Proteomes" id="UP001470230"/>
    </source>
</evidence>
<keyword evidence="4" id="KW-1185">Reference proteome</keyword>
<dbReference type="Proteomes" id="UP001470230">
    <property type="component" value="Unassembled WGS sequence"/>
</dbReference>
<feature type="transmembrane region" description="Helical" evidence="2">
    <location>
        <begin position="554"/>
        <end position="571"/>
    </location>
</feature>
<feature type="transmembrane region" description="Helical" evidence="2">
    <location>
        <begin position="372"/>
        <end position="390"/>
    </location>
</feature>
<accession>A0ABR2H2N9</accession>
<dbReference type="EMBL" id="JAPFFF010000045">
    <property type="protein sequence ID" value="KAK8840478.1"/>
    <property type="molecule type" value="Genomic_DNA"/>
</dbReference>
<keyword evidence="2" id="KW-1133">Transmembrane helix</keyword>
<organism evidence="3 4">
    <name type="scientific">Tritrichomonas musculus</name>
    <dbReference type="NCBI Taxonomy" id="1915356"/>
    <lineage>
        <taxon>Eukaryota</taxon>
        <taxon>Metamonada</taxon>
        <taxon>Parabasalia</taxon>
        <taxon>Tritrichomonadida</taxon>
        <taxon>Tritrichomonadidae</taxon>
        <taxon>Tritrichomonas</taxon>
    </lineage>
</organism>
<evidence type="ECO:0000313" key="3">
    <source>
        <dbReference type="EMBL" id="KAK8840478.1"/>
    </source>
</evidence>
<feature type="transmembrane region" description="Helical" evidence="2">
    <location>
        <begin position="341"/>
        <end position="360"/>
    </location>
</feature>
<protein>
    <submittedName>
        <fullName evidence="3">Uncharacterized protein</fullName>
    </submittedName>
</protein>
<feature type="transmembrane region" description="Helical" evidence="2">
    <location>
        <begin position="427"/>
        <end position="445"/>
    </location>
</feature>
<feature type="transmembrane region" description="Helical" evidence="2">
    <location>
        <begin position="583"/>
        <end position="612"/>
    </location>
</feature>
<feature type="transmembrane region" description="Helical" evidence="2">
    <location>
        <begin position="123"/>
        <end position="143"/>
    </location>
</feature>
<reference evidence="3 4" key="1">
    <citation type="submission" date="2024-04" db="EMBL/GenBank/DDBJ databases">
        <title>Tritrichomonas musculus Genome.</title>
        <authorList>
            <person name="Alves-Ferreira E."/>
            <person name="Grigg M."/>
            <person name="Lorenzi H."/>
            <person name="Galac M."/>
        </authorList>
    </citation>
    <scope>NUCLEOTIDE SEQUENCE [LARGE SCALE GENOMIC DNA]</scope>
    <source>
        <strain evidence="3 4">EAF2021</strain>
    </source>
</reference>
<feature type="transmembrane region" description="Helical" evidence="2">
    <location>
        <begin position="499"/>
        <end position="517"/>
    </location>
</feature>
<keyword evidence="2" id="KW-0472">Membrane</keyword>
<name>A0ABR2H2N9_9EUKA</name>
<proteinExistence type="predicted"/>
<feature type="transmembrane region" description="Helical" evidence="2">
    <location>
        <begin position="624"/>
        <end position="644"/>
    </location>
</feature>
<feature type="coiled-coil region" evidence="1">
    <location>
        <begin position="153"/>
        <end position="281"/>
    </location>
</feature>
<feature type="transmembrane region" description="Helical" evidence="2">
    <location>
        <begin position="529"/>
        <end position="548"/>
    </location>
</feature>
<evidence type="ECO:0000256" key="1">
    <source>
        <dbReference type="SAM" id="Coils"/>
    </source>
</evidence>
<sequence>MENYYNIEEDNMAKKLAKNLQREEFKNRDLASIDRIIGIYYAKYNTNAAEEKEVISFLFSYLDEKKEPASILFRHIKNSSERYNIVKRLYNEHRWDFNFDVISGDVFLFAFDFINIKEKLKKILYFSSIFIILLSILSITLYFRSNSLKLEFEKQLNEKNILLKNEIASKEKLESDFKIMKQNYNRDIKVKEELGTEIKSLKQNLKDEILTIKEHFESEITNVKEKQKEVNELSTCKENLQQEQLNKIEVESKLITCKENLQQEQLNNTKIESELMTCKENFEKQQLNNTKIESELIACKQINDELLIFKEKYNAINQKQPEKTETKSGNKKERSKPNNKTYLLVFTVLDIIVFTAFLSFYQSYQLRNNGKFKLILSIILEFALNLQFFFNCNSFLFFCFFTCIFVLSYGLLFQIACNTKLVINKTLIVLFVYIISASSYKYTFIVYKDNYLTKWQILVYVDFILESLAILLISFHNSYTIYLLSTKILLLIYYSNMDYSPFLFSCIAFITFFFLNLDDSRHIFSTQYLICIITCIITLVKLIFFVFLEQGCKLLYIIIIIIEIVLLLLWLKFGTNDDYILALIEICFSLLLINANFFVLIYITLFVTYIAFNTKYLIGNYHPVIILALLSAISILVSIFIAYVKKYELK</sequence>
<feature type="transmembrane region" description="Helical" evidence="2">
    <location>
        <begin position="395"/>
        <end position="415"/>
    </location>
</feature>
<gene>
    <name evidence="3" type="ORF">M9Y10_030683</name>
</gene>
<evidence type="ECO:0000256" key="2">
    <source>
        <dbReference type="SAM" id="Phobius"/>
    </source>
</evidence>
<feature type="transmembrane region" description="Helical" evidence="2">
    <location>
        <begin position="457"/>
        <end position="479"/>
    </location>
</feature>
<keyword evidence="2" id="KW-0812">Transmembrane</keyword>
<comment type="caution">
    <text evidence="3">The sequence shown here is derived from an EMBL/GenBank/DDBJ whole genome shotgun (WGS) entry which is preliminary data.</text>
</comment>
<keyword evidence="1" id="KW-0175">Coiled coil</keyword>